<feature type="compositionally biased region" description="Basic and acidic residues" evidence="2">
    <location>
        <begin position="1664"/>
        <end position="1673"/>
    </location>
</feature>
<feature type="compositionally biased region" description="Basic and acidic residues" evidence="2">
    <location>
        <begin position="893"/>
        <end position="904"/>
    </location>
</feature>
<organism evidence="3 4">
    <name type="scientific">Allacma fusca</name>
    <dbReference type="NCBI Taxonomy" id="39272"/>
    <lineage>
        <taxon>Eukaryota</taxon>
        <taxon>Metazoa</taxon>
        <taxon>Ecdysozoa</taxon>
        <taxon>Arthropoda</taxon>
        <taxon>Hexapoda</taxon>
        <taxon>Collembola</taxon>
        <taxon>Symphypleona</taxon>
        <taxon>Sminthuridae</taxon>
        <taxon>Allacma</taxon>
    </lineage>
</organism>
<feature type="compositionally biased region" description="Polar residues" evidence="2">
    <location>
        <begin position="1538"/>
        <end position="1548"/>
    </location>
</feature>
<feature type="compositionally biased region" description="Basic and acidic residues" evidence="2">
    <location>
        <begin position="1592"/>
        <end position="1609"/>
    </location>
</feature>
<reference evidence="3" key="1">
    <citation type="submission" date="2021-06" db="EMBL/GenBank/DDBJ databases">
        <authorList>
            <person name="Hodson N. C."/>
            <person name="Mongue J. A."/>
            <person name="Jaron S. K."/>
        </authorList>
    </citation>
    <scope>NUCLEOTIDE SEQUENCE</scope>
</reference>
<feature type="compositionally biased region" description="Low complexity" evidence="2">
    <location>
        <begin position="661"/>
        <end position="674"/>
    </location>
</feature>
<accession>A0A8J2L7F4</accession>
<comment type="caution">
    <text evidence="3">The sequence shown here is derived from an EMBL/GenBank/DDBJ whole genome shotgun (WGS) entry which is preliminary data.</text>
</comment>
<evidence type="ECO:0000256" key="1">
    <source>
        <dbReference type="SAM" id="Coils"/>
    </source>
</evidence>
<feature type="region of interest" description="Disordered" evidence="2">
    <location>
        <begin position="631"/>
        <end position="1693"/>
    </location>
</feature>
<feature type="coiled-coil region" evidence="1">
    <location>
        <begin position="163"/>
        <end position="222"/>
    </location>
</feature>
<evidence type="ECO:0000313" key="3">
    <source>
        <dbReference type="EMBL" id="CAG7817039.1"/>
    </source>
</evidence>
<feature type="compositionally biased region" description="Basic and acidic residues" evidence="2">
    <location>
        <begin position="991"/>
        <end position="1011"/>
    </location>
</feature>
<protein>
    <submittedName>
        <fullName evidence="3">Uncharacterized protein</fullName>
    </submittedName>
</protein>
<sequence length="1974" mass="212617">MSGRSMSQVERELRIDKIRQSKRKRQQLELLAIKRPTSIDDVRSRVPTAKNPMPENALPEWKERPLDAKFPAIPAPDGAFVVSKGQIGQKVFIAKPKKEFDTRDPLIQETPIEYASLHDPNLKEYFQTNPEVCKRLVDLGMVTCEGQVICKLNEFNKYRMYLSRIHNTDVARLQQEIENWEKTEHTNIKLVTRYLKNALKHKLEEERRKRREKNVAELAEKNRLRKLKSLEHPSNFLKEKRLIEAKIRKIKRDALRKNVMDRLKRIRDSEKRRARHLILDWICKDEFREKLRCVIKLEKEVNRQQDLCDFVETKRAFQEKKTRYHKALIRRDKIENEWKILRRSEGYLKKKKADEERAVESKRRGKERAERVKYLTEKYGRRWLNLTRKYTGNPLHSSAWHIRNILHGLVQHVKAESGAKNFSEYLKDIMRKGTKTVEIDKETKAAVNSILDTLVERSYKEFIRRATTCLVDFVVDEARKKCLTHVCEQGLSEKDLETPIYPKRQRKHIDLPKPTYPLSGRCTQYVKTGEWPCSCSQQLECLHGELCANLLKKLNKCMKRAMKCSRGGLDELEGRAKKARGSSLVCSAVQDCADIVLNRTCDKETKPKSPCDKLKLDNICDNLCASILGPGPGPSRGRERPCGSGKPKPIVRRAGPDDGQSKTARSAGSSSGASKRGGDMATGPPKPVGSRPRTAKSTVSGYQTTDSEADGVPVVPTVSKRVGGPGKGNKGVGGQPEPGVDEGVGGTGPVGVEKGTTRELGVPKGAQKPQPRTLSQGSGKGRGKDAGTEATIPAKDIGTERARPGTTDEETQRKSGADQATDGGPPQSIADAKSGKDKGEGGTQASAGPGTDVGVEKSVPAADKGVGETKPPKKDEATGAPGVQTSDDGTGAETKKDEATEKTRPSTTDDGSGKPPGKDADTNKPAEPTADSETAGPTSEDTGTGKEGRPSEDERGTSTDKGTDKGVEPDKKPSVDKETKGTPGVESGTDPSKEPGRDSTAETDPGKDKGTDVSARPSADKSEGKGPGSERGSEAEPVPTSTDKGTDADKKPSTEEGAGTEPPRDKDTDTTPKKSKDDGVGPEPVKEKDTEAPPKKPSTDAGAGTEPSKDKDTEATPKVSTDDRAGPEPAEDKGTDTTPKASKDDGAGTEPVEDKGTDATPKTSKDDGASPEPTEDKVTEPAPKTSKDDGSGAEPGKDKDTEAAPKTSKDDGASPEPTEDKVTEPTPKTSKDDGASPEPTEDKVTEATPKTSKDDGSGAEPGKDKDTEATPKTSKDDGASPEPTQDKVTEATPKTSKDDGSDAEPGKDKDTEATPKTSKDDGASPEPTEDKVTEPTPKTSKDDGSDAEPGKDKDTEATPKTSKDDGASPEPTEDKVTVTEATPKSSKDDGSGTEPGKDEDTESPPKSSKDDGASTEPGADQETEAQPRPGAEKETEPRPGDEKGTESDAVSGTDEDTETKPVPGDEKATSSEGGEDKGASTEAPTKVSKGGETQPGADESTEAKPKPGDEEITQSEVGDDKTTAAEGVPGEELGTATDDGTSEGTVTETGPVKDTTGETDQSEEEGLQTDKARTEDEESEKPGEPSAEDGTEGEKPEDKGTDKEPEKTGTDGTETEGGDDEGLDTDIKTETETEGTDRPEEDQGTEAEPRSPGVEEGIGGAGAVDKDVLKPREDTEESQVGTRSGAEDDGTGIEGPCICDISAICRPDPEWDEKIVTEDELLLSIDELLTNVSNKMVQECIESSGFDRDKQEQTETEVGCSMSAEIDKLIQGELLSLQTSCLEEQCAGLNDDERDKCLDEAIKQLQNKCFQLSSEDQQRCLAQVGKLLGSRGGEPSDSDLSRTASCFVNSILTDQKTKLSSEYATVGSGDEEAIGKVLSSDNISRIASAIVKQSICMAKCGAENLEQVGNVVPSTGVQCTVREKLQHIRSILDEVRSDLAEVGIHPTFPQPEPRQSQTRVEKPDESKETDDEDS</sequence>
<feature type="compositionally biased region" description="Basic and acidic residues" evidence="2">
    <location>
        <begin position="1044"/>
        <end position="1054"/>
    </location>
</feature>
<name>A0A8J2L7F4_9HEXA</name>
<dbReference type="Proteomes" id="UP000708208">
    <property type="component" value="Unassembled WGS sequence"/>
</dbReference>
<dbReference type="EMBL" id="CAJVCH010385435">
    <property type="protein sequence ID" value="CAG7817039.1"/>
    <property type="molecule type" value="Genomic_DNA"/>
</dbReference>
<feature type="compositionally biased region" description="Gly residues" evidence="2">
    <location>
        <begin position="723"/>
        <end position="749"/>
    </location>
</feature>
<feature type="compositionally biased region" description="Acidic residues" evidence="2">
    <location>
        <begin position="1613"/>
        <end position="1624"/>
    </location>
</feature>
<feature type="compositionally biased region" description="Basic and acidic residues" evidence="2">
    <location>
        <begin position="1062"/>
        <end position="1098"/>
    </location>
</feature>
<feature type="compositionally biased region" description="Polar residues" evidence="2">
    <location>
        <begin position="931"/>
        <end position="942"/>
    </location>
</feature>
<proteinExistence type="predicted"/>
<feature type="compositionally biased region" description="Basic and acidic residues" evidence="2">
    <location>
        <begin position="1107"/>
        <end position="1377"/>
    </location>
</feature>
<feature type="compositionally biased region" description="Basic and acidic residues" evidence="2">
    <location>
        <begin position="1463"/>
        <end position="1479"/>
    </location>
</feature>
<feature type="compositionally biased region" description="Basic and acidic residues" evidence="2">
    <location>
        <begin position="1385"/>
        <end position="1398"/>
    </location>
</feature>
<feature type="compositionally biased region" description="Polar residues" evidence="2">
    <location>
        <begin position="695"/>
        <end position="706"/>
    </location>
</feature>
<keyword evidence="4" id="KW-1185">Reference proteome</keyword>
<dbReference type="OrthoDB" id="8197715at2759"/>
<feature type="compositionally biased region" description="Basic and acidic residues" evidence="2">
    <location>
        <begin position="1625"/>
        <end position="1638"/>
    </location>
</feature>
<feature type="compositionally biased region" description="Basic and acidic residues" evidence="2">
    <location>
        <begin position="865"/>
        <end position="877"/>
    </location>
</feature>
<evidence type="ECO:0000256" key="2">
    <source>
        <dbReference type="SAM" id="MobiDB-lite"/>
    </source>
</evidence>
<feature type="region of interest" description="Disordered" evidence="2">
    <location>
        <begin position="1944"/>
        <end position="1974"/>
    </location>
</feature>
<gene>
    <name evidence="3" type="ORF">AFUS01_LOCUS27627</name>
</gene>
<feature type="compositionally biased region" description="Basic and acidic residues" evidence="2">
    <location>
        <begin position="1430"/>
        <end position="1446"/>
    </location>
</feature>
<keyword evidence="1" id="KW-0175">Coiled coil</keyword>
<evidence type="ECO:0000313" key="4">
    <source>
        <dbReference type="Proteomes" id="UP000708208"/>
    </source>
</evidence>
<feature type="compositionally biased region" description="Basic and acidic residues" evidence="2">
    <location>
        <begin position="943"/>
        <end position="980"/>
    </location>
</feature>